<protein>
    <submittedName>
        <fullName evidence="1">Putative ovule protein</fullName>
    </submittedName>
</protein>
<sequence>MSLSNIHRHIQEGALFVSCPMLVFLYKVLQMLQKHLICPHRHDHLHLGDHQVLIKKFISYFIYTRGAIGIWFSTW</sequence>
<reference evidence="1" key="1">
    <citation type="submission" date="2015-12" db="EMBL/GenBank/DDBJ databases">
        <title>Gene expression during late stages of embryo sac development: a critical building block for successful pollen-pistil interactions.</title>
        <authorList>
            <person name="Liu Y."/>
            <person name="Joly V."/>
            <person name="Sabar M."/>
            <person name="Matton D.P."/>
        </authorList>
    </citation>
    <scope>NUCLEOTIDE SEQUENCE</scope>
</reference>
<dbReference type="AlphaFoldDB" id="A0A0V0HEF7"/>
<evidence type="ECO:0000313" key="1">
    <source>
        <dbReference type="EMBL" id="JAP18830.1"/>
    </source>
</evidence>
<dbReference type="EMBL" id="GEDG01019370">
    <property type="protein sequence ID" value="JAP20000.1"/>
    <property type="molecule type" value="Transcribed_RNA"/>
</dbReference>
<name>A0A0V0HEF7_SOLCH</name>
<proteinExistence type="predicted"/>
<organism evidence="1">
    <name type="scientific">Solanum chacoense</name>
    <name type="common">Chaco potato</name>
    <dbReference type="NCBI Taxonomy" id="4108"/>
    <lineage>
        <taxon>Eukaryota</taxon>
        <taxon>Viridiplantae</taxon>
        <taxon>Streptophyta</taxon>
        <taxon>Embryophyta</taxon>
        <taxon>Tracheophyta</taxon>
        <taxon>Spermatophyta</taxon>
        <taxon>Magnoliopsida</taxon>
        <taxon>eudicotyledons</taxon>
        <taxon>Gunneridae</taxon>
        <taxon>Pentapetalae</taxon>
        <taxon>asterids</taxon>
        <taxon>lamiids</taxon>
        <taxon>Solanales</taxon>
        <taxon>Solanaceae</taxon>
        <taxon>Solanoideae</taxon>
        <taxon>Solaneae</taxon>
        <taxon>Solanum</taxon>
    </lineage>
</organism>
<dbReference type="EMBL" id="GEDG01020804">
    <property type="protein sequence ID" value="JAP18830.1"/>
    <property type="molecule type" value="Transcribed_RNA"/>
</dbReference>
<accession>A0A0V0HEF7</accession>